<dbReference type="Proteomes" id="UP001599756">
    <property type="component" value="Unassembled WGS sequence"/>
</dbReference>
<dbReference type="InterPro" id="IPR029063">
    <property type="entry name" value="SAM-dependent_MTases_sf"/>
</dbReference>
<keyword evidence="6" id="KW-0489">Methyltransferase</keyword>
<sequence>MTEHDAAEAGQDVLASRLMESGALPSDWLPAYEAVPRELFVPDVMWPGRTEGVGQADAVDRGEDPDAWFRAVYSDVSLTTQWDDGRHTGINRGKVPTCSNSQPSMVFSMLTALDVPPEAKVLEVGTGTGWNAALLSERVGSHNVTSVELDPENASSARQRILHAGYRPRLVVGDGADGFPEGAPYDRVLITASVTEVPHQLVTQTRTGGVIVAPYATTYGSGAVARLTVQRDGTASGRFVGSSAFMRLRQQRRTWKHLREYLAGRPWPADGVKSSTALSPEAVGDWLPTFAIGLQTRGVFPWAERYEDGTYTLWLRDTDVTSWATVDYEPGRTEYDLYQSGLRELWSEVERAFWWWDAQGRPGFERFGLTVNTENGAHTPWLDSPDRPLLISGG</sequence>
<keyword evidence="13" id="KW-1185">Reference proteome</keyword>
<evidence type="ECO:0000313" key="13">
    <source>
        <dbReference type="Proteomes" id="UP001599756"/>
    </source>
</evidence>
<keyword evidence="7" id="KW-0808">Transferase</keyword>
<organism evidence="12 13">
    <name type="scientific">Streptomyces anandii</name>
    <dbReference type="NCBI Taxonomy" id="285454"/>
    <lineage>
        <taxon>Bacteria</taxon>
        <taxon>Bacillati</taxon>
        <taxon>Actinomycetota</taxon>
        <taxon>Actinomycetes</taxon>
        <taxon>Kitasatosporales</taxon>
        <taxon>Streptomycetaceae</taxon>
        <taxon>Streptomyces</taxon>
    </lineage>
</organism>
<evidence type="ECO:0000256" key="4">
    <source>
        <dbReference type="ARBA" id="ARBA00013346"/>
    </source>
</evidence>
<evidence type="ECO:0000256" key="8">
    <source>
        <dbReference type="ARBA" id="ARBA00022691"/>
    </source>
</evidence>
<comment type="subcellular location">
    <subcellularLocation>
        <location evidence="1">Cytoplasm</location>
    </subcellularLocation>
</comment>
<comment type="caution">
    <text evidence="12">The sequence shown here is derived from an EMBL/GenBank/DDBJ whole genome shotgun (WGS) entry which is preliminary data.</text>
</comment>
<dbReference type="SUPFAM" id="SSF53335">
    <property type="entry name" value="S-adenosyl-L-methionine-dependent methyltransferases"/>
    <property type="match status" value="1"/>
</dbReference>
<name>A0ABW6H8G3_9ACTN</name>
<evidence type="ECO:0000256" key="7">
    <source>
        <dbReference type="ARBA" id="ARBA00022679"/>
    </source>
</evidence>
<dbReference type="EC" id="2.1.1.77" evidence="3"/>
<evidence type="ECO:0000256" key="5">
    <source>
        <dbReference type="ARBA" id="ARBA00022490"/>
    </source>
</evidence>
<evidence type="ECO:0000256" key="9">
    <source>
        <dbReference type="ARBA" id="ARBA00030757"/>
    </source>
</evidence>
<evidence type="ECO:0000256" key="2">
    <source>
        <dbReference type="ARBA" id="ARBA00005369"/>
    </source>
</evidence>
<dbReference type="PANTHER" id="PTHR11579">
    <property type="entry name" value="PROTEIN-L-ISOASPARTATE O-METHYLTRANSFERASE"/>
    <property type="match status" value="1"/>
</dbReference>
<accession>A0ABW6H8G3</accession>
<evidence type="ECO:0000313" key="12">
    <source>
        <dbReference type="EMBL" id="MFE1752726.1"/>
    </source>
</evidence>
<gene>
    <name evidence="12" type="ORF">ACFW88_19645</name>
</gene>
<keyword evidence="8" id="KW-0949">S-adenosyl-L-methionine</keyword>
<evidence type="ECO:0000256" key="1">
    <source>
        <dbReference type="ARBA" id="ARBA00004496"/>
    </source>
</evidence>
<comment type="similarity">
    <text evidence="2">Belongs to the methyltransferase superfamily. L-isoaspartyl/D-aspartyl protein methyltransferase family.</text>
</comment>
<dbReference type="InterPro" id="IPR000682">
    <property type="entry name" value="PCMT"/>
</dbReference>
<evidence type="ECO:0000256" key="3">
    <source>
        <dbReference type="ARBA" id="ARBA00011890"/>
    </source>
</evidence>
<dbReference type="Gene3D" id="3.40.50.150">
    <property type="entry name" value="Vaccinia Virus protein VP39"/>
    <property type="match status" value="1"/>
</dbReference>
<evidence type="ECO:0000256" key="6">
    <source>
        <dbReference type="ARBA" id="ARBA00022603"/>
    </source>
</evidence>
<reference evidence="12 13" key="1">
    <citation type="submission" date="2024-09" db="EMBL/GenBank/DDBJ databases">
        <title>The Natural Products Discovery Center: Release of the First 8490 Sequenced Strains for Exploring Actinobacteria Biosynthetic Diversity.</title>
        <authorList>
            <person name="Kalkreuter E."/>
            <person name="Kautsar S.A."/>
            <person name="Yang D."/>
            <person name="Bader C.D."/>
            <person name="Teijaro C.N."/>
            <person name="Fluegel L."/>
            <person name="Davis C.M."/>
            <person name="Simpson J.R."/>
            <person name="Lauterbach L."/>
            <person name="Steele A.D."/>
            <person name="Gui C."/>
            <person name="Meng S."/>
            <person name="Li G."/>
            <person name="Viehrig K."/>
            <person name="Ye F."/>
            <person name="Su P."/>
            <person name="Kiefer A.F."/>
            <person name="Nichols A."/>
            <person name="Cepeda A.J."/>
            <person name="Yan W."/>
            <person name="Fan B."/>
            <person name="Jiang Y."/>
            <person name="Adhikari A."/>
            <person name="Zheng C.-J."/>
            <person name="Schuster L."/>
            <person name="Cowan T.M."/>
            <person name="Smanski M.J."/>
            <person name="Chevrette M.G."/>
            <person name="De Carvalho L.P.S."/>
            <person name="Shen B."/>
        </authorList>
    </citation>
    <scope>NUCLEOTIDE SEQUENCE [LARGE SCALE GENOMIC DNA]</scope>
    <source>
        <strain evidence="12 13">NPDC059500</strain>
    </source>
</reference>
<proteinExistence type="inferred from homology"/>
<dbReference type="PANTHER" id="PTHR11579:SF0">
    <property type="entry name" value="PROTEIN-L-ISOASPARTATE(D-ASPARTATE) O-METHYLTRANSFERASE"/>
    <property type="match status" value="1"/>
</dbReference>
<dbReference type="Pfam" id="PF01135">
    <property type="entry name" value="PCMT"/>
    <property type="match status" value="1"/>
</dbReference>
<evidence type="ECO:0000256" key="11">
    <source>
        <dbReference type="ARBA" id="ARBA00031350"/>
    </source>
</evidence>
<evidence type="ECO:0000256" key="10">
    <source>
        <dbReference type="ARBA" id="ARBA00031323"/>
    </source>
</evidence>
<dbReference type="EMBL" id="JBHYTS010000029">
    <property type="protein sequence ID" value="MFE1752726.1"/>
    <property type="molecule type" value="Genomic_DNA"/>
</dbReference>
<dbReference type="CDD" id="cd02440">
    <property type="entry name" value="AdoMet_MTases"/>
    <property type="match status" value="1"/>
</dbReference>
<protein>
    <recommendedName>
        <fullName evidence="4">Protein-L-isoaspartate O-methyltransferase</fullName>
        <ecNumber evidence="3">2.1.1.77</ecNumber>
    </recommendedName>
    <alternativeName>
        <fullName evidence="11">L-isoaspartyl protein carboxyl methyltransferase</fullName>
    </alternativeName>
    <alternativeName>
        <fullName evidence="9">Protein L-isoaspartyl methyltransferase</fullName>
    </alternativeName>
    <alternativeName>
        <fullName evidence="10">Protein-beta-aspartate methyltransferase</fullName>
    </alternativeName>
</protein>
<dbReference type="RefSeq" id="WP_381825492.1">
    <property type="nucleotide sequence ID" value="NZ_JBHYTS010000029.1"/>
</dbReference>
<keyword evidence="5" id="KW-0963">Cytoplasm</keyword>